<proteinExistence type="predicted"/>
<keyword evidence="1" id="KW-0472">Membrane</keyword>
<dbReference type="Proteomes" id="UP000317238">
    <property type="component" value="Unassembled WGS sequence"/>
</dbReference>
<feature type="transmembrane region" description="Helical" evidence="1">
    <location>
        <begin position="64"/>
        <end position="91"/>
    </location>
</feature>
<name>A0A5C5YBA7_9PLAN</name>
<dbReference type="AlphaFoldDB" id="A0A5C5YBA7"/>
<keyword evidence="3" id="KW-1185">Reference proteome</keyword>
<keyword evidence="1" id="KW-0812">Transmembrane</keyword>
<protein>
    <submittedName>
        <fullName evidence="2">Uncharacterized protein</fullName>
    </submittedName>
</protein>
<gene>
    <name evidence="2" type="ORF">Pan14r_49900</name>
</gene>
<accession>A0A5C5YBA7</accession>
<reference evidence="2 3" key="1">
    <citation type="submission" date="2019-02" db="EMBL/GenBank/DDBJ databases">
        <title>Deep-cultivation of Planctomycetes and their phenomic and genomic characterization uncovers novel biology.</title>
        <authorList>
            <person name="Wiegand S."/>
            <person name="Jogler M."/>
            <person name="Boedeker C."/>
            <person name="Pinto D."/>
            <person name="Vollmers J."/>
            <person name="Rivas-Marin E."/>
            <person name="Kohn T."/>
            <person name="Peeters S.H."/>
            <person name="Heuer A."/>
            <person name="Rast P."/>
            <person name="Oberbeckmann S."/>
            <person name="Bunk B."/>
            <person name="Jeske O."/>
            <person name="Meyerdierks A."/>
            <person name="Storesund J.E."/>
            <person name="Kallscheuer N."/>
            <person name="Luecker S."/>
            <person name="Lage O.M."/>
            <person name="Pohl T."/>
            <person name="Merkel B.J."/>
            <person name="Hornburger P."/>
            <person name="Mueller R.-W."/>
            <person name="Bruemmer F."/>
            <person name="Labrenz M."/>
            <person name="Spormann A.M."/>
            <person name="Op Den Camp H."/>
            <person name="Overmann J."/>
            <person name="Amann R."/>
            <person name="Jetten M.S.M."/>
            <person name="Mascher T."/>
            <person name="Medema M.H."/>
            <person name="Devos D.P."/>
            <person name="Kaster A.-K."/>
            <person name="Ovreas L."/>
            <person name="Rohde M."/>
            <person name="Galperin M.Y."/>
            <person name="Jogler C."/>
        </authorList>
    </citation>
    <scope>NUCLEOTIDE SEQUENCE [LARGE SCALE GENOMIC DNA]</scope>
    <source>
        <strain evidence="2 3">Pan14r</strain>
    </source>
</reference>
<evidence type="ECO:0000256" key="1">
    <source>
        <dbReference type="SAM" id="Phobius"/>
    </source>
</evidence>
<feature type="transmembrane region" description="Helical" evidence="1">
    <location>
        <begin position="40"/>
        <end position="58"/>
    </location>
</feature>
<sequence length="111" mass="12450">MPCTRRTASRVYKWKTNSPSPVTADVIRLELRCVFGQDNALHQLLGLVAFCGSIYGLIVSSGLVWAFCLFGALFSAMWFLFIGHGLIYPLILIQAVRELFSNDESNKHDPQ</sequence>
<keyword evidence="1" id="KW-1133">Transmembrane helix</keyword>
<dbReference type="EMBL" id="SJPL01000001">
    <property type="protein sequence ID" value="TWT72670.1"/>
    <property type="molecule type" value="Genomic_DNA"/>
</dbReference>
<organism evidence="2 3">
    <name type="scientific">Crateriforma conspicua</name>
    <dbReference type="NCBI Taxonomy" id="2527996"/>
    <lineage>
        <taxon>Bacteria</taxon>
        <taxon>Pseudomonadati</taxon>
        <taxon>Planctomycetota</taxon>
        <taxon>Planctomycetia</taxon>
        <taxon>Planctomycetales</taxon>
        <taxon>Planctomycetaceae</taxon>
        <taxon>Crateriforma</taxon>
    </lineage>
</organism>
<comment type="caution">
    <text evidence="2">The sequence shown here is derived from an EMBL/GenBank/DDBJ whole genome shotgun (WGS) entry which is preliminary data.</text>
</comment>
<evidence type="ECO:0000313" key="3">
    <source>
        <dbReference type="Proteomes" id="UP000317238"/>
    </source>
</evidence>
<evidence type="ECO:0000313" key="2">
    <source>
        <dbReference type="EMBL" id="TWT72670.1"/>
    </source>
</evidence>